<feature type="non-terminal residue" evidence="2">
    <location>
        <position position="1"/>
    </location>
</feature>
<name>A0ABQ8D9F2_BRANA</name>
<gene>
    <name evidence="2" type="ORF">HID58_018253</name>
</gene>
<dbReference type="Proteomes" id="UP000824890">
    <property type="component" value="Unassembled WGS sequence"/>
</dbReference>
<comment type="caution">
    <text evidence="2">The sequence shown here is derived from an EMBL/GenBank/DDBJ whole genome shotgun (WGS) entry which is preliminary data.</text>
</comment>
<accession>A0ABQ8D9F2</accession>
<reference evidence="2 3" key="1">
    <citation type="submission" date="2021-05" db="EMBL/GenBank/DDBJ databases">
        <title>Genome Assembly of Synthetic Allotetraploid Brassica napus Reveals Homoeologous Exchanges between Subgenomes.</title>
        <authorList>
            <person name="Davis J.T."/>
        </authorList>
    </citation>
    <scope>NUCLEOTIDE SEQUENCE [LARGE SCALE GENOMIC DNA]</scope>
    <source>
        <strain evidence="3">cv. Da-Ae</strain>
        <tissue evidence="2">Seedling</tissue>
    </source>
</reference>
<evidence type="ECO:0000256" key="1">
    <source>
        <dbReference type="SAM" id="MobiDB-lite"/>
    </source>
</evidence>
<organism evidence="2 3">
    <name type="scientific">Brassica napus</name>
    <name type="common">Rape</name>
    <dbReference type="NCBI Taxonomy" id="3708"/>
    <lineage>
        <taxon>Eukaryota</taxon>
        <taxon>Viridiplantae</taxon>
        <taxon>Streptophyta</taxon>
        <taxon>Embryophyta</taxon>
        <taxon>Tracheophyta</taxon>
        <taxon>Spermatophyta</taxon>
        <taxon>Magnoliopsida</taxon>
        <taxon>eudicotyledons</taxon>
        <taxon>Gunneridae</taxon>
        <taxon>Pentapetalae</taxon>
        <taxon>rosids</taxon>
        <taxon>malvids</taxon>
        <taxon>Brassicales</taxon>
        <taxon>Brassicaceae</taxon>
        <taxon>Brassiceae</taxon>
        <taxon>Brassica</taxon>
    </lineage>
</organism>
<feature type="region of interest" description="Disordered" evidence="1">
    <location>
        <begin position="255"/>
        <end position="282"/>
    </location>
</feature>
<sequence length="569" mass="62389">TLWSGDTLLGQKSPPTEIQWLRLRGLVGVAINVFPLTYLAVCCLCCSTKLKDKGGRDLRLRAEFLRCRSEDFHGKRCTMSMQMDEMCMVMCGAWLCGSDGKWEFVVDKTKMARMIPVHEALTIKEIESLVFAEFKKSEASFNLALSYWPPDSKDLATGIKTPPVLLTNDGALRYFFTHMKVTGSLNLFATFESLGYCTAAPDMDVFETPRCSAKQRQSGTKRKVVDLSSVGSKTNFINLDDFQLIEEVEKFEERLRSESNPTGGGDCNGWSEGIDSDYSGPEEIDERDIRPRGYDVEFWEPLIDGDLGGSDAVEVVFNDKEANGVAKLSEGSSSEPVGESSGGSGVKGEIPVDDFAWMGRTNVNATTGVSNTLVEGVGVDDVLVVAFIMGDVMFKKKLTEGVGVDDLVVVALVMGGNGGLGCGCGEWFELCVGLDDLIVVVGYVVWVGVVVITCESGRWSAKMWLDWLWLRPSPAVSDVDDMLVVVAYLFWLEVEGWRTVNYGLVRGEGCYVDDMIVVVVLDGTESCCGLLGRLDYFVWLKNGLVRLEGCFVDDMIVVVVCDGEEGCCG</sequence>
<dbReference type="EMBL" id="JAGKQM010000005">
    <property type="protein sequence ID" value="KAH0925997.1"/>
    <property type="molecule type" value="Genomic_DNA"/>
</dbReference>
<keyword evidence="3" id="KW-1185">Reference proteome</keyword>
<proteinExistence type="predicted"/>
<protein>
    <submittedName>
        <fullName evidence="2">Uncharacterized protein</fullName>
    </submittedName>
</protein>
<evidence type="ECO:0000313" key="3">
    <source>
        <dbReference type="Proteomes" id="UP000824890"/>
    </source>
</evidence>
<evidence type="ECO:0000313" key="2">
    <source>
        <dbReference type="EMBL" id="KAH0925997.1"/>
    </source>
</evidence>